<sequence length="120" mass="13341">MAIVKMMMSGLLMVIATSAGASEKVKNIEAKQGQEVSFSVESNPSTGYEWMIKSLPDELIFVSSYYEQSSECKKRSVGCSGKETFNFIAQKSGKGELKLIHGRVFDESSWEETTVKIDIR</sequence>
<organism evidence="5 6">
    <name type="scientific">Pantoea ananas</name>
    <name type="common">Erwinia uredovora</name>
    <dbReference type="NCBI Taxonomy" id="553"/>
    <lineage>
        <taxon>Bacteria</taxon>
        <taxon>Pseudomonadati</taxon>
        <taxon>Pseudomonadota</taxon>
        <taxon>Gammaproteobacteria</taxon>
        <taxon>Enterobacterales</taxon>
        <taxon>Erwiniaceae</taxon>
        <taxon>Pantoea</taxon>
    </lineage>
</organism>
<dbReference type="PANTHER" id="PTHR36530">
    <property type="entry name" value="INHIBITOR OF CYSTEINE PEPTIDASE"/>
    <property type="match status" value="1"/>
</dbReference>
<evidence type="ECO:0000313" key="5">
    <source>
        <dbReference type="EMBL" id="QTC48454.1"/>
    </source>
</evidence>
<evidence type="ECO:0000259" key="4">
    <source>
        <dbReference type="Pfam" id="PF09394"/>
    </source>
</evidence>
<dbReference type="AlphaFoldDB" id="A0A8A4K9T9"/>
<proteinExistence type="predicted"/>
<evidence type="ECO:0000256" key="2">
    <source>
        <dbReference type="ARBA" id="ARBA00022704"/>
    </source>
</evidence>
<dbReference type="Gene3D" id="2.60.40.2020">
    <property type="match status" value="1"/>
</dbReference>
<dbReference type="PANTHER" id="PTHR36530:SF1">
    <property type="entry name" value="AMOEBIASIN-1"/>
    <property type="match status" value="1"/>
</dbReference>
<dbReference type="SUPFAM" id="SSF141066">
    <property type="entry name" value="ICP-like"/>
    <property type="match status" value="1"/>
</dbReference>
<dbReference type="GO" id="GO:0004869">
    <property type="term" value="F:cysteine-type endopeptidase inhibitor activity"/>
    <property type="evidence" value="ECO:0007669"/>
    <property type="project" value="UniProtKB-KW"/>
</dbReference>
<geneLocation type="plasmid" evidence="5 6">
    <name>pOC5aB</name>
</geneLocation>
<feature type="signal peptide" evidence="3">
    <location>
        <begin position="1"/>
        <end position="21"/>
    </location>
</feature>
<keyword evidence="5" id="KW-0614">Plasmid</keyword>
<dbReference type="RefSeq" id="WP_207806751.1">
    <property type="nucleotide sequence ID" value="NZ_CP059085.1"/>
</dbReference>
<accession>A0A8A4K9T9</accession>
<feature type="chain" id="PRO_5034503380" evidence="3">
    <location>
        <begin position="22"/>
        <end position="120"/>
    </location>
</feature>
<dbReference type="Proteomes" id="UP000663901">
    <property type="component" value="Plasmid pOC5aB"/>
</dbReference>
<evidence type="ECO:0000256" key="1">
    <source>
        <dbReference type="ARBA" id="ARBA00022690"/>
    </source>
</evidence>
<dbReference type="InterPro" id="IPR018990">
    <property type="entry name" value="Prot_inh_I42_chagasin"/>
</dbReference>
<reference evidence="5" key="1">
    <citation type="submission" date="2020-07" db="EMBL/GenBank/DDBJ databases">
        <title>Genome Sequences for Panteoa spp. that cause Center Rot in Onions.</title>
        <authorList>
            <person name="Asselin J.A."/>
            <person name="Helmann T."/>
            <person name="Beer S."/>
            <person name="Stodghill P."/>
        </authorList>
    </citation>
    <scope>NUCLEOTIDE SEQUENCE</scope>
    <source>
        <strain evidence="5">OC5a</strain>
        <plasmid evidence="5">pOC5aB</plasmid>
    </source>
</reference>
<dbReference type="Pfam" id="PF09394">
    <property type="entry name" value="Inhibitor_I42"/>
    <property type="match status" value="1"/>
</dbReference>
<gene>
    <name evidence="5" type="ORF">H0Z12_21955</name>
</gene>
<dbReference type="InterPro" id="IPR052781">
    <property type="entry name" value="Cys_protease_inhibitor_I42"/>
</dbReference>
<evidence type="ECO:0000313" key="6">
    <source>
        <dbReference type="Proteomes" id="UP000663901"/>
    </source>
</evidence>
<keyword evidence="2" id="KW-0789">Thiol protease inhibitor</keyword>
<dbReference type="InterPro" id="IPR036331">
    <property type="entry name" value="Chagasin-like_sf"/>
</dbReference>
<keyword evidence="1" id="KW-0646">Protease inhibitor</keyword>
<keyword evidence="3" id="KW-0732">Signal</keyword>
<evidence type="ECO:0000256" key="3">
    <source>
        <dbReference type="SAM" id="SignalP"/>
    </source>
</evidence>
<name>A0A8A4K9T9_PANAN</name>
<dbReference type="EMBL" id="CP059085">
    <property type="protein sequence ID" value="QTC48454.1"/>
    <property type="molecule type" value="Genomic_DNA"/>
</dbReference>
<feature type="domain" description="Proteinase inhibitor I42 chagasin" evidence="4">
    <location>
        <begin position="30"/>
        <end position="118"/>
    </location>
</feature>
<protein>
    <submittedName>
        <fullName evidence="5">Protease inhibitor I42 family protein</fullName>
    </submittedName>
</protein>